<dbReference type="EMBL" id="CP064789">
    <property type="protein sequence ID" value="QSG12589.1"/>
    <property type="molecule type" value="Genomic_DNA"/>
</dbReference>
<dbReference type="Proteomes" id="UP000663305">
    <property type="component" value="Chromosome"/>
</dbReference>
<protein>
    <submittedName>
        <fullName evidence="1">Methyl-accepting chemotaxis protein</fullName>
    </submittedName>
</protein>
<accession>A0A897NP28</accession>
<gene>
    <name evidence="1" type="primary">tar8</name>
    <name evidence="1" type="ORF">HSBGL_2182</name>
</gene>
<name>A0A897NP28_9EURY</name>
<evidence type="ECO:0000313" key="1">
    <source>
        <dbReference type="EMBL" id="QSG12589.1"/>
    </source>
</evidence>
<dbReference type="AlphaFoldDB" id="A0A897NP28"/>
<evidence type="ECO:0000313" key="2">
    <source>
        <dbReference type="Proteomes" id="UP000663305"/>
    </source>
</evidence>
<organism evidence="1 2">
    <name type="scientific">Halapricum desulfuricans</name>
    <dbReference type="NCBI Taxonomy" id="2841257"/>
    <lineage>
        <taxon>Archaea</taxon>
        <taxon>Methanobacteriati</taxon>
        <taxon>Methanobacteriota</taxon>
        <taxon>Stenosarchaea group</taxon>
        <taxon>Halobacteria</taxon>
        <taxon>Halobacteriales</taxon>
        <taxon>Haloarculaceae</taxon>
        <taxon>Halapricum</taxon>
    </lineage>
</organism>
<proteinExistence type="predicted"/>
<reference evidence="1" key="1">
    <citation type="submission" date="2020-11" db="EMBL/GenBank/DDBJ databases">
        <title>Carbohydrate-dependent, anaerobic sulfur respiration: A novel catabolism in halophilic archaea.</title>
        <authorList>
            <person name="Sorokin D.Y."/>
            <person name="Messina E."/>
            <person name="Smedile F."/>
            <person name="La Cono V."/>
            <person name="Hallsworth J.E."/>
            <person name="Yakimov M.M."/>
        </authorList>
    </citation>
    <scope>NUCLEOTIDE SEQUENCE</scope>
    <source>
        <strain evidence="1">HSR-Bgl</strain>
    </source>
</reference>
<sequence length="138" mass="15700">MPSCSIRIRHRIGQSVIYIARLDSGRSRQTSRINANADRSTNCPINRLLFFICDRRYRWISESNINRDIDRDIDELEENIDRSAGYDHEAASEIQTSVAKLEDSSVEIDDQTGQIVDINQAVDDLVEDLARNTATADD</sequence>